<dbReference type="PANTHER" id="PTHR43252:SF6">
    <property type="entry name" value="NEGATIVE TRANSCRIPTION REGULATOR PADR"/>
    <property type="match status" value="1"/>
</dbReference>
<comment type="caution">
    <text evidence="3">The sequence shown here is derived from an EMBL/GenBank/DDBJ whole genome shotgun (WGS) entry which is preliminary data.</text>
</comment>
<proteinExistence type="predicted"/>
<dbReference type="PANTHER" id="PTHR43252">
    <property type="entry name" value="TRANSCRIPTIONAL REGULATOR YQJI"/>
    <property type="match status" value="1"/>
</dbReference>
<dbReference type="InterPro" id="IPR018309">
    <property type="entry name" value="Tscrpt_reg_PadR_C"/>
</dbReference>
<dbReference type="Gene3D" id="6.10.140.190">
    <property type="match status" value="1"/>
</dbReference>
<evidence type="ECO:0000259" key="2">
    <source>
        <dbReference type="Pfam" id="PF10400"/>
    </source>
</evidence>
<dbReference type="AlphaFoldDB" id="A0AAP5TBM1"/>
<sequence length="181" mass="21418">MAQKNRLKYILLGLLNRQRQTGYDLAKSFDSDIGEFWTANHSQIYPLLKRMEADHLIAHEAITVGQKLQKKQYYVTSIGQRTFSSWLKSPSDLNGSHDEFILKLFFIDDPKSKLLRPMITTQQQYHDEKLHHLEQQFQEKFPNQKRIDQDFGHSLVLRHAIDRERGYSNWLAEMVKTIKTE</sequence>
<dbReference type="InterPro" id="IPR005149">
    <property type="entry name" value="Tscrpt_reg_PadR_N"/>
</dbReference>
<dbReference type="RefSeq" id="WP_317762939.1">
    <property type="nucleotide sequence ID" value="NZ_CP158977.1"/>
</dbReference>
<organism evidence="3 4">
    <name type="scientific">Pediococcus parvulus</name>
    <dbReference type="NCBI Taxonomy" id="54062"/>
    <lineage>
        <taxon>Bacteria</taxon>
        <taxon>Bacillati</taxon>
        <taxon>Bacillota</taxon>
        <taxon>Bacilli</taxon>
        <taxon>Lactobacillales</taxon>
        <taxon>Lactobacillaceae</taxon>
        <taxon>Pediococcus</taxon>
    </lineage>
</organism>
<dbReference type="Gene3D" id="1.10.10.10">
    <property type="entry name" value="Winged helix-like DNA-binding domain superfamily/Winged helix DNA-binding domain"/>
    <property type="match status" value="1"/>
</dbReference>
<reference evidence="3" key="1">
    <citation type="submission" date="2019-10" db="EMBL/GenBank/DDBJ databases">
        <title>Malate fermentation in French cider.</title>
        <authorList>
            <person name="Cousin F.J."/>
            <person name="Medina Fernandez S."/>
            <person name="Misery B."/>
            <person name="Laplace J.-M."/>
            <person name="Cretenet M."/>
        </authorList>
    </citation>
    <scope>NUCLEOTIDE SEQUENCE</scope>
    <source>
        <strain evidence="3">UCMA15901</strain>
    </source>
</reference>
<evidence type="ECO:0000313" key="4">
    <source>
        <dbReference type="Proteomes" id="UP001275867"/>
    </source>
</evidence>
<feature type="domain" description="Transcription regulator PadR C-terminal" evidence="2">
    <location>
        <begin position="98"/>
        <end position="178"/>
    </location>
</feature>
<dbReference type="SUPFAM" id="SSF46785">
    <property type="entry name" value="Winged helix' DNA-binding domain"/>
    <property type="match status" value="1"/>
</dbReference>
<dbReference type="InterPro" id="IPR036390">
    <property type="entry name" value="WH_DNA-bd_sf"/>
</dbReference>
<dbReference type="Proteomes" id="UP001275867">
    <property type="component" value="Unassembled WGS sequence"/>
</dbReference>
<feature type="domain" description="Transcription regulator PadR N-terminal" evidence="1">
    <location>
        <begin position="11"/>
        <end position="83"/>
    </location>
</feature>
<evidence type="ECO:0000313" key="3">
    <source>
        <dbReference type="EMBL" id="MDV7694036.1"/>
    </source>
</evidence>
<dbReference type="EMBL" id="WERX01000009">
    <property type="protein sequence ID" value="MDV7694036.1"/>
    <property type="molecule type" value="Genomic_DNA"/>
</dbReference>
<gene>
    <name evidence="3" type="ORF">GA842_03885</name>
</gene>
<dbReference type="Pfam" id="PF03551">
    <property type="entry name" value="PadR"/>
    <property type="match status" value="1"/>
</dbReference>
<dbReference type="Pfam" id="PF10400">
    <property type="entry name" value="Vir_act_alpha_C"/>
    <property type="match status" value="1"/>
</dbReference>
<evidence type="ECO:0000259" key="1">
    <source>
        <dbReference type="Pfam" id="PF03551"/>
    </source>
</evidence>
<dbReference type="InterPro" id="IPR036388">
    <property type="entry name" value="WH-like_DNA-bd_sf"/>
</dbReference>
<name>A0AAP5TBM1_9LACO</name>
<protein>
    <submittedName>
        <fullName evidence="3">PadR family transcriptional regulator</fullName>
    </submittedName>
</protein>
<accession>A0AAP5TBM1</accession>